<dbReference type="Gene3D" id="3.90.1140.10">
    <property type="entry name" value="Cyclic phosphodiesterase"/>
    <property type="match status" value="1"/>
</dbReference>
<dbReference type="NCBIfam" id="TIGR02258">
    <property type="entry name" value="2_5_ligase"/>
    <property type="match status" value="1"/>
</dbReference>
<evidence type="ECO:0000313" key="3">
    <source>
        <dbReference type="EMBL" id="TCP22861.1"/>
    </source>
</evidence>
<comment type="function">
    <text evidence="2">Hydrolyzes RNA 2',3'-cyclic phosphodiester to an RNA 2'-phosphomonoester.</text>
</comment>
<dbReference type="Proteomes" id="UP000295733">
    <property type="component" value="Unassembled WGS sequence"/>
</dbReference>
<comment type="caution">
    <text evidence="3">The sequence shown here is derived from an EMBL/GenBank/DDBJ whole genome shotgun (WGS) entry which is preliminary data.</text>
</comment>
<dbReference type="InterPro" id="IPR004175">
    <property type="entry name" value="RNA_CPDase"/>
</dbReference>
<dbReference type="PANTHER" id="PTHR35561:SF1">
    <property type="entry name" value="RNA 2',3'-CYCLIC PHOSPHODIESTERASE"/>
    <property type="match status" value="1"/>
</dbReference>
<dbReference type="OrthoDB" id="9793819at2"/>
<keyword evidence="4" id="KW-1185">Reference proteome</keyword>
<evidence type="ECO:0000256" key="2">
    <source>
        <dbReference type="HAMAP-Rule" id="MF_01940"/>
    </source>
</evidence>
<dbReference type="GO" id="GO:0016874">
    <property type="term" value="F:ligase activity"/>
    <property type="evidence" value="ECO:0007669"/>
    <property type="project" value="UniProtKB-KW"/>
</dbReference>
<organism evidence="3 4">
    <name type="scientific">Rhodovulum adriaticum</name>
    <name type="common">Rhodopseudomonas adriatica</name>
    <dbReference type="NCBI Taxonomy" id="35804"/>
    <lineage>
        <taxon>Bacteria</taxon>
        <taxon>Pseudomonadati</taxon>
        <taxon>Pseudomonadota</taxon>
        <taxon>Alphaproteobacteria</taxon>
        <taxon>Rhodobacterales</taxon>
        <taxon>Paracoccaceae</taxon>
        <taxon>Rhodovulum</taxon>
    </lineage>
</organism>
<dbReference type="GO" id="GO:0004113">
    <property type="term" value="F:2',3'-cyclic-nucleotide 3'-phosphodiesterase activity"/>
    <property type="evidence" value="ECO:0007669"/>
    <property type="project" value="InterPro"/>
</dbReference>
<gene>
    <name evidence="3" type="ORF">EV656_105163</name>
</gene>
<name>A0A4R2NMQ7_RHOAD</name>
<sequence length="188" mass="19902">MIRAFVAIPLPDDIRAALVALQARLQVGRVLPPENLHLTLVFLGEVPDPLLEEVHLALSGVHAAPLTLRLAGLDMFGGARPRSIHARVVPDPALDHLQARVAQAARTAGVQVEARRFVPHVTLAYVNAARTGRARLARAVAGGAAFAAGPFQVHGFALYRSDLGRGPARHAELAQYPLSASPNPSDPA</sequence>
<comment type="catalytic activity">
    <reaction evidence="2">
        <text>a 3'-end 2',3'-cyclophospho-ribonucleotide-RNA + H2O = a 3'-end 2'-phospho-ribonucleotide-RNA + H(+)</text>
        <dbReference type="Rhea" id="RHEA:11828"/>
        <dbReference type="Rhea" id="RHEA-COMP:10464"/>
        <dbReference type="Rhea" id="RHEA-COMP:17353"/>
        <dbReference type="ChEBI" id="CHEBI:15377"/>
        <dbReference type="ChEBI" id="CHEBI:15378"/>
        <dbReference type="ChEBI" id="CHEBI:83064"/>
        <dbReference type="ChEBI" id="CHEBI:173113"/>
        <dbReference type="EC" id="3.1.4.58"/>
    </reaction>
</comment>
<feature type="short sequence motif" description="HXTX 1" evidence="2">
    <location>
        <begin position="37"/>
        <end position="40"/>
    </location>
</feature>
<dbReference type="HAMAP" id="MF_01940">
    <property type="entry name" value="RNA_CPDase"/>
    <property type="match status" value="1"/>
</dbReference>
<feature type="short sequence motif" description="HXTX 2" evidence="2">
    <location>
        <begin position="120"/>
        <end position="123"/>
    </location>
</feature>
<dbReference type="EMBL" id="SLXL01000005">
    <property type="protein sequence ID" value="TCP22861.1"/>
    <property type="molecule type" value="Genomic_DNA"/>
</dbReference>
<dbReference type="PANTHER" id="PTHR35561">
    <property type="entry name" value="RNA 2',3'-CYCLIC PHOSPHODIESTERASE"/>
    <property type="match status" value="1"/>
</dbReference>
<keyword evidence="3" id="KW-0436">Ligase</keyword>
<feature type="active site" description="Proton donor" evidence="2">
    <location>
        <position position="37"/>
    </location>
</feature>
<evidence type="ECO:0000256" key="1">
    <source>
        <dbReference type="ARBA" id="ARBA00022801"/>
    </source>
</evidence>
<dbReference type="AlphaFoldDB" id="A0A4R2NMQ7"/>
<feature type="active site" description="Proton acceptor" evidence="2">
    <location>
        <position position="120"/>
    </location>
</feature>
<protein>
    <recommendedName>
        <fullName evidence="2">RNA 2',3'-cyclic phosphodiesterase</fullName>
        <shortName evidence="2">RNA 2',3'-CPDase</shortName>
        <ecNumber evidence="2">3.1.4.58</ecNumber>
    </recommendedName>
</protein>
<reference evidence="3 4" key="1">
    <citation type="submission" date="2019-03" db="EMBL/GenBank/DDBJ databases">
        <title>Genomic Encyclopedia of Type Strains, Phase IV (KMG-IV): sequencing the most valuable type-strain genomes for metagenomic binning, comparative biology and taxonomic classification.</title>
        <authorList>
            <person name="Goeker M."/>
        </authorList>
    </citation>
    <scope>NUCLEOTIDE SEQUENCE [LARGE SCALE GENOMIC DNA]</scope>
    <source>
        <strain evidence="3 4">DSM 2781</strain>
    </source>
</reference>
<dbReference type="InterPro" id="IPR009097">
    <property type="entry name" value="Cyclic_Pdiesterase"/>
</dbReference>
<dbReference type="EC" id="3.1.4.58" evidence="2"/>
<dbReference type="SUPFAM" id="SSF55144">
    <property type="entry name" value="LigT-like"/>
    <property type="match status" value="1"/>
</dbReference>
<dbReference type="GO" id="GO:0008664">
    <property type="term" value="F:RNA 2',3'-cyclic 3'-phosphodiesterase activity"/>
    <property type="evidence" value="ECO:0007669"/>
    <property type="project" value="UniProtKB-EC"/>
</dbReference>
<accession>A0A4R2NMQ7</accession>
<dbReference type="Pfam" id="PF13563">
    <property type="entry name" value="2_5_RNA_ligase2"/>
    <property type="match status" value="1"/>
</dbReference>
<comment type="similarity">
    <text evidence="2">Belongs to the 2H phosphoesterase superfamily. ThpR family.</text>
</comment>
<keyword evidence="1 2" id="KW-0378">Hydrolase</keyword>
<proteinExistence type="inferred from homology"/>
<dbReference type="RefSeq" id="WP_132602976.1">
    <property type="nucleotide sequence ID" value="NZ_NRRP01000026.1"/>
</dbReference>
<evidence type="ECO:0000313" key="4">
    <source>
        <dbReference type="Proteomes" id="UP000295733"/>
    </source>
</evidence>